<organism evidence="1 2">
    <name type="scientific">Araneus ventricosus</name>
    <name type="common">Orbweaver spider</name>
    <name type="synonym">Epeira ventricosa</name>
    <dbReference type="NCBI Taxonomy" id="182803"/>
    <lineage>
        <taxon>Eukaryota</taxon>
        <taxon>Metazoa</taxon>
        <taxon>Ecdysozoa</taxon>
        <taxon>Arthropoda</taxon>
        <taxon>Chelicerata</taxon>
        <taxon>Arachnida</taxon>
        <taxon>Araneae</taxon>
        <taxon>Araneomorphae</taxon>
        <taxon>Entelegynae</taxon>
        <taxon>Araneoidea</taxon>
        <taxon>Araneidae</taxon>
        <taxon>Araneus</taxon>
    </lineage>
</organism>
<protein>
    <submittedName>
        <fullName evidence="1">Uncharacterized protein</fullName>
    </submittedName>
</protein>
<dbReference type="EMBL" id="BGPR01028184">
    <property type="protein sequence ID" value="GBN99172.1"/>
    <property type="molecule type" value="Genomic_DNA"/>
</dbReference>
<accession>A0A4Y2TEY6</accession>
<sequence length="89" mass="9749">MDQHTLLHPSALLMQSSAAGREVTWNLLVHSSASSLLMEISRRLQHLWDPMFCCQVAKMVAKFVAKVGEPDVAAASHPILIPVKLSSQS</sequence>
<proteinExistence type="predicted"/>
<evidence type="ECO:0000313" key="2">
    <source>
        <dbReference type="Proteomes" id="UP000499080"/>
    </source>
</evidence>
<comment type="caution">
    <text evidence="1">The sequence shown here is derived from an EMBL/GenBank/DDBJ whole genome shotgun (WGS) entry which is preliminary data.</text>
</comment>
<name>A0A4Y2TEY6_ARAVE</name>
<gene>
    <name evidence="1" type="ORF">AVEN_67150_1</name>
</gene>
<dbReference type="Proteomes" id="UP000499080">
    <property type="component" value="Unassembled WGS sequence"/>
</dbReference>
<reference evidence="1 2" key="1">
    <citation type="journal article" date="2019" name="Sci. Rep.">
        <title>Orb-weaving spider Araneus ventricosus genome elucidates the spidroin gene catalogue.</title>
        <authorList>
            <person name="Kono N."/>
            <person name="Nakamura H."/>
            <person name="Ohtoshi R."/>
            <person name="Moran D.A.P."/>
            <person name="Shinohara A."/>
            <person name="Yoshida Y."/>
            <person name="Fujiwara M."/>
            <person name="Mori M."/>
            <person name="Tomita M."/>
            <person name="Arakawa K."/>
        </authorList>
    </citation>
    <scope>NUCLEOTIDE SEQUENCE [LARGE SCALE GENOMIC DNA]</scope>
</reference>
<evidence type="ECO:0000313" key="1">
    <source>
        <dbReference type="EMBL" id="GBN99172.1"/>
    </source>
</evidence>
<keyword evidence="2" id="KW-1185">Reference proteome</keyword>
<dbReference type="AlphaFoldDB" id="A0A4Y2TEY6"/>